<dbReference type="InterPro" id="IPR001154">
    <property type="entry name" value="TopoII_euk"/>
</dbReference>
<evidence type="ECO:0000256" key="6">
    <source>
        <dbReference type="ARBA" id="ARBA00022741"/>
    </source>
</evidence>
<dbReference type="InParanoid" id="C5KAQ6"/>
<dbReference type="PROSITE" id="PS50880">
    <property type="entry name" value="TOPRIM"/>
    <property type="match status" value="1"/>
</dbReference>
<dbReference type="OrthoDB" id="276498at2759"/>
<comment type="subunit">
    <text evidence="13">Homodimer.</text>
</comment>
<name>C5KAQ6_PERM5</name>
<comment type="cofactor">
    <cofactor evidence="2">
        <name>Ca(2+)</name>
        <dbReference type="ChEBI" id="CHEBI:29108"/>
    </cofactor>
</comment>
<evidence type="ECO:0000259" key="16">
    <source>
        <dbReference type="PROSITE" id="PS52040"/>
    </source>
</evidence>
<dbReference type="GO" id="GO:0005524">
    <property type="term" value="F:ATP binding"/>
    <property type="evidence" value="ECO:0007669"/>
    <property type="project" value="UniProtKB-UniRule"/>
</dbReference>
<dbReference type="FunFam" id="3.30.1490.30:FF:000001">
    <property type="entry name" value="DNA topoisomerase 2"/>
    <property type="match status" value="1"/>
</dbReference>
<dbReference type="InterPro" id="IPR013758">
    <property type="entry name" value="Topo_IIA_A/C_ab"/>
</dbReference>
<evidence type="ECO:0000256" key="11">
    <source>
        <dbReference type="ARBA" id="ARBA00023235"/>
    </source>
</evidence>
<dbReference type="FunFam" id="3.30.230.10:FF:000008">
    <property type="entry name" value="DNA topoisomerase 2"/>
    <property type="match status" value="1"/>
</dbReference>
<feature type="domain" description="Topo IIA-type catalytic" evidence="16">
    <location>
        <begin position="708"/>
        <end position="1175"/>
    </location>
</feature>
<evidence type="ECO:0000256" key="10">
    <source>
        <dbReference type="ARBA" id="ARBA00023125"/>
    </source>
</evidence>
<dbReference type="Pfam" id="PF00521">
    <property type="entry name" value="DNA_topoisoIV"/>
    <property type="match status" value="1"/>
</dbReference>
<accession>C5KAQ6</accession>
<dbReference type="PRINTS" id="PR01158">
    <property type="entry name" value="TOPISMRASEII"/>
</dbReference>
<evidence type="ECO:0000256" key="1">
    <source>
        <dbReference type="ARBA" id="ARBA00000185"/>
    </source>
</evidence>
<dbReference type="CDD" id="cd03365">
    <property type="entry name" value="TOPRIM_TopoIIA"/>
    <property type="match status" value="1"/>
</dbReference>
<dbReference type="SMART" id="SM00433">
    <property type="entry name" value="TOP2c"/>
    <property type="match status" value="1"/>
</dbReference>
<dbReference type="InterPro" id="IPR036890">
    <property type="entry name" value="HATPase_C_sf"/>
</dbReference>
<dbReference type="CDD" id="cd03481">
    <property type="entry name" value="TopoIIA_Trans_ScTopoIIA"/>
    <property type="match status" value="1"/>
</dbReference>
<dbReference type="InterPro" id="IPR018522">
    <property type="entry name" value="TopoIIA_CS"/>
</dbReference>
<dbReference type="FunFam" id="3.30.565.10:FF:000004">
    <property type="entry name" value="DNA topoisomerase 2"/>
    <property type="match status" value="1"/>
</dbReference>
<dbReference type="InterPro" id="IPR050634">
    <property type="entry name" value="DNA_Topoisomerase_II"/>
</dbReference>
<keyword evidence="11 12" id="KW-0413">Isomerase</keyword>
<dbReference type="InterPro" id="IPR031660">
    <property type="entry name" value="TOPRIM_C"/>
</dbReference>
<organism evidence="18">
    <name type="scientific">Perkinsus marinus (strain ATCC 50983 / TXsc)</name>
    <dbReference type="NCBI Taxonomy" id="423536"/>
    <lineage>
        <taxon>Eukaryota</taxon>
        <taxon>Sar</taxon>
        <taxon>Alveolata</taxon>
        <taxon>Perkinsozoa</taxon>
        <taxon>Perkinsea</taxon>
        <taxon>Perkinsida</taxon>
        <taxon>Perkinsidae</taxon>
        <taxon>Perkinsus</taxon>
    </lineage>
</organism>
<feature type="active site" description="O-(5'-phospho-DNA)-tyrosine intermediate" evidence="12">
    <location>
        <position position="798"/>
    </location>
</feature>
<dbReference type="Gene3D" id="3.30.1360.40">
    <property type="match status" value="1"/>
</dbReference>
<dbReference type="InterPro" id="IPR014721">
    <property type="entry name" value="Ribsml_uS5_D2-typ_fold_subgr"/>
</dbReference>
<dbReference type="FunFam" id="3.40.50.670:FF:000001">
    <property type="entry name" value="DNA topoisomerase 2"/>
    <property type="match status" value="2"/>
</dbReference>
<feature type="compositionally biased region" description="Basic and acidic residues" evidence="14">
    <location>
        <begin position="1272"/>
        <end position="1301"/>
    </location>
</feature>
<evidence type="ECO:0000256" key="8">
    <source>
        <dbReference type="ARBA" id="ARBA00022842"/>
    </source>
</evidence>
<dbReference type="GeneID" id="9048886"/>
<dbReference type="PANTHER" id="PTHR10169">
    <property type="entry name" value="DNA TOPOISOMERASE/GYRASE"/>
    <property type="match status" value="1"/>
</dbReference>
<dbReference type="PRINTS" id="PR00418">
    <property type="entry name" value="TPI2FAMILY"/>
</dbReference>
<keyword evidence="18" id="KW-1185">Reference proteome</keyword>
<keyword evidence="7 13" id="KW-0067">ATP-binding</keyword>
<dbReference type="OMA" id="TWTQDFK"/>
<dbReference type="GO" id="GO:0000819">
    <property type="term" value="P:sister chromatid segregation"/>
    <property type="evidence" value="ECO:0007669"/>
    <property type="project" value="TreeGrafter"/>
</dbReference>
<dbReference type="EMBL" id="GG671811">
    <property type="protein sequence ID" value="EER18232.1"/>
    <property type="molecule type" value="Genomic_DNA"/>
</dbReference>
<dbReference type="Gene3D" id="3.90.199.10">
    <property type="entry name" value="Topoisomerase II, domain 5"/>
    <property type="match status" value="1"/>
</dbReference>
<dbReference type="GO" id="GO:0005634">
    <property type="term" value="C:nucleus"/>
    <property type="evidence" value="ECO:0007669"/>
    <property type="project" value="TreeGrafter"/>
</dbReference>
<feature type="compositionally biased region" description="Acidic residues" evidence="14">
    <location>
        <begin position="1565"/>
        <end position="1579"/>
    </location>
</feature>
<keyword evidence="9 12" id="KW-0799">Topoisomerase</keyword>
<dbReference type="FunFam" id="3.90.199.10:FF:000002">
    <property type="entry name" value="DNA topoisomerase 2"/>
    <property type="match status" value="1"/>
</dbReference>
<dbReference type="Gene3D" id="3.30.1490.30">
    <property type="match status" value="1"/>
</dbReference>
<dbReference type="Pfam" id="PF02518">
    <property type="entry name" value="HATPase_c"/>
    <property type="match status" value="1"/>
</dbReference>
<gene>
    <name evidence="17" type="ORF">Pmar_PMAR005137</name>
</gene>
<feature type="compositionally biased region" description="Low complexity" evidence="14">
    <location>
        <begin position="1441"/>
        <end position="1456"/>
    </location>
</feature>
<dbReference type="PROSITE" id="PS00177">
    <property type="entry name" value="TOPOISOMERASE_II"/>
    <property type="match status" value="1"/>
</dbReference>
<dbReference type="Pfam" id="PF00204">
    <property type="entry name" value="DNA_gyraseB"/>
    <property type="match status" value="1"/>
</dbReference>
<dbReference type="Proteomes" id="UP000007800">
    <property type="component" value="Unassembled WGS sequence"/>
</dbReference>
<dbReference type="CDD" id="cd16930">
    <property type="entry name" value="HATPase_TopII-like"/>
    <property type="match status" value="1"/>
</dbReference>
<evidence type="ECO:0000256" key="13">
    <source>
        <dbReference type="RuleBase" id="RU362094"/>
    </source>
</evidence>
<protein>
    <recommendedName>
        <fullName evidence="13">DNA topoisomerase 2</fullName>
        <ecNumber evidence="13">5.6.2.2</ecNumber>
    </recommendedName>
</protein>
<dbReference type="InterPro" id="IPR013760">
    <property type="entry name" value="Topo_IIA-like_dom_sf"/>
</dbReference>
<dbReference type="GO" id="GO:0006265">
    <property type="term" value="P:DNA topological change"/>
    <property type="evidence" value="ECO:0007669"/>
    <property type="project" value="UniProtKB-UniRule"/>
</dbReference>
<dbReference type="PANTHER" id="PTHR10169:SF38">
    <property type="entry name" value="DNA TOPOISOMERASE 2"/>
    <property type="match status" value="1"/>
</dbReference>
<keyword evidence="6 13" id="KW-0547">Nucleotide-binding</keyword>
<dbReference type="EC" id="5.6.2.2" evidence="13"/>
<dbReference type="InterPro" id="IPR006171">
    <property type="entry name" value="TOPRIM_dom"/>
</dbReference>
<dbReference type="Gene3D" id="3.40.50.670">
    <property type="match status" value="1"/>
</dbReference>
<comment type="cofactor">
    <cofactor evidence="3">
        <name>Mg(2+)</name>
        <dbReference type="ChEBI" id="CHEBI:18420"/>
    </cofactor>
</comment>
<evidence type="ECO:0000256" key="2">
    <source>
        <dbReference type="ARBA" id="ARBA00001913"/>
    </source>
</evidence>
<dbReference type="InterPro" id="IPR003594">
    <property type="entry name" value="HATPase_dom"/>
</dbReference>
<reference evidence="17 18" key="1">
    <citation type="submission" date="2008-07" db="EMBL/GenBank/DDBJ databases">
        <authorList>
            <person name="El-Sayed N."/>
            <person name="Caler E."/>
            <person name="Inman J."/>
            <person name="Amedeo P."/>
            <person name="Hass B."/>
            <person name="Wortman J."/>
        </authorList>
    </citation>
    <scope>NUCLEOTIDE SEQUENCE [LARGE SCALE GENOMIC DNA]</scope>
    <source>
        <strain evidence="18">ATCC 50983 / TXsc</strain>
    </source>
</reference>
<evidence type="ECO:0000313" key="17">
    <source>
        <dbReference type="EMBL" id="EER18232.1"/>
    </source>
</evidence>
<feature type="compositionally biased region" description="Basic and acidic residues" evidence="14">
    <location>
        <begin position="1327"/>
        <end position="1336"/>
    </location>
</feature>
<keyword evidence="5" id="KW-0479">Metal-binding</keyword>
<evidence type="ECO:0000313" key="18">
    <source>
        <dbReference type="Proteomes" id="UP000007800"/>
    </source>
</evidence>
<dbReference type="InterPro" id="IPR001241">
    <property type="entry name" value="Topo_IIA"/>
</dbReference>
<evidence type="ECO:0000256" key="12">
    <source>
        <dbReference type="PROSITE-ProRule" id="PRU01384"/>
    </source>
</evidence>
<dbReference type="GO" id="GO:0000712">
    <property type="term" value="P:resolution of meiotic recombination intermediates"/>
    <property type="evidence" value="ECO:0007669"/>
    <property type="project" value="TreeGrafter"/>
</dbReference>
<dbReference type="Gene3D" id="1.10.268.10">
    <property type="entry name" value="Topoisomerase, domain 3"/>
    <property type="match status" value="1"/>
</dbReference>
<feature type="domain" description="Toprim" evidence="15">
    <location>
        <begin position="462"/>
        <end position="576"/>
    </location>
</feature>
<evidence type="ECO:0000256" key="9">
    <source>
        <dbReference type="ARBA" id="ARBA00023029"/>
    </source>
</evidence>
<dbReference type="FunCoup" id="C5KAQ6">
    <property type="interactions" value="611"/>
</dbReference>
<evidence type="ECO:0000256" key="3">
    <source>
        <dbReference type="ARBA" id="ARBA00001946"/>
    </source>
</evidence>
<dbReference type="SUPFAM" id="SSF55874">
    <property type="entry name" value="ATPase domain of HSP90 chaperone/DNA topoisomerase II/histidine kinase"/>
    <property type="match status" value="1"/>
</dbReference>
<feature type="compositionally biased region" description="Low complexity" evidence="14">
    <location>
        <begin position="1488"/>
        <end position="1509"/>
    </location>
</feature>
<feature type="region of interest" description="Disordered" evidence="14">
    <location>
        <begin position="1272"/>
        <end position="1579"/>
    </location>
</feature>
<feature type="compositionally biased region" description="Basic residues" evidence="14">
    <location>
        <begin position="1200"/>
        <end position="1216"/>
    </location>
</feature>
<comment type="function">
    <text evidence="13">Control of topological states of DNA by transient breakage and subsequent rejoining of DNA strands. Topoisomerase II makes double-strand breaks.</text>
</comment>
<feature type="compositionally biased region" description="Basic residues" evidence="14">
    <location>
        <begin position="1422"/>
        <end position="1440"/>
    </location>
</feature>
<dbReference type="InterPro" id="IPR013506">
    <property type="entry name" value="Topo_IIA_bsu_dom2"/>
</dbReference>
<keyword evidence="8" id="KW-0460">Magnesium</keyword>
<feature type="compositionally biased region" description="Low complexity" evidence="14">
    <location>
        <begin position="1312"/>
        <end position="1326"/>
    </location>
</feature>
<dbReference type="SMART" id="SM00434">
    <property type="entry name" value="TOP4c"/>
    <property type="match status" value="1"/>
</dbReference>
<dbReference type="PROSITE" id="PS52040">
    <property type="entry name" value="TOPO_IIA"/>
    <property type="match status" value="1"/>
</dbReference>
<evidence type="ECO:0000259" key="15">
    <source>
        <dbReference type="PROSITE" id="PS50880"/>
    </source>
</evidence>
<dbReference type="RefSeq" id="XP_002786436.1">
    <property type="nucleotide sequence ID" value="XM_002786390.1"/>
</dbReference>
<dbReference type="Gene3D" id="3.30.230.10">
    <property type="match status" value="1"/>
</dbReference>
<feature type="region of interest" description="Disordered" evidence="14">
    <location>
        <begin position="1194"/>
        <end position="1255"/>
    </location>
</feature>
<feature type="compositionally biased region" description="Basic residues" evidence="14">
    <location>
        <begin position="1242"/>
        <end position="1251"/>
    </location>
</feature>
<dbReference type="InterPro" id="IPR013759">
    <property type="entry name" value="Topo_IIA_B_C"/>
</dbReference>
<comment type="similarity">
    <text evidence="4 13">Belongs to the type II topoisomerase family.</text>
</comment>
<dbReference type="GO" id="GO:0003918">
    <property type="term" value="F:DNA topoisomerase type II (double strand cut, ATP-hydrolyzing) activity"/>
    <property type="evidence" value="ECO:0007669"/>
    <property type="project" value="UniProtKB-UniRule"/>
</dbReference>
<keyword evidence="10 12" id="KW-0238">DNA-binding</keyword>
<dbReference type="SUPFAM" id="SSF56719">
    <property type="entry name" value="Type II DNA topoisomerase"/>
    <property type="match status" value="1"/>
</dbReference>
<dbReference type="Pfam" id="PF01751">
    <property type="entry name" value="Toprim"/>
    <property type="match status" value="1"/>
</dbReference>
<dbReference type="SUPFAM" id="SSF54211">
    <property type="entry name" value="Ribosomal protein S5 domain 2-like"/>
    <property type="match status" value="1"/>
</dbReference>
<comment type="catalytic activity">
    <reaction evidence="1 12 13">
        <text>ATP-dependent breakage, passage and rejoining of double-stranded DNA.</text>
        <dbReference type="EC" id="5.6.2.2"/>
    </reaction>
</comment>
<dbReference type="InterPro" id="IPR034157">
    <property type="entry name" value="TOPRIM_TopoII"/>
</dbReference>
<dbReference type="GO" id="GO:0046872">
    <property type="term" value="F:metal ion binding"/>
    <property type="evidence" value="ECO:0007669"/>
    <property type="project" value="UniProtKB-KW"/>
</dbReference>
<feature type="compositionally biased region" description="Acidic residues" evidence="14">
    <location>
        <begin position="1106"/>
        <end position="1116"/>
    </location>
</feature>
<dbReference type="Gene3D" id="3.30.565.10">
    <property type="entry name" value="Histidine kinase-like ATPase, C-terminal domain"/>
    <property type="match status" value="1"/>
</dbReference>
<evidence type="ECO:0000256" key="14">
    <source>
        <dbReference type="SAM" id="MobiDB-lite"/>
    </source>
</evidence>
<evidence type="ECO:0000256" key="4">
    <source>
        <dbReference type="ARBA" id="ARBA00011080"/>
    </source>
</evidence>
<dbReference type="InterPro" id="IPR020568">
    <property type="entry name" value="Ribosomal_Su5_D2-typ_SF"/>
</dbReference>
<evidence type="ECO:0000256" key="7">
    <source>
        <dbReference type="ARBA" id="ARBA00022840"/>
    </source>
</evidence>
<feature type="region of interest" description="Disordered" evidence="14">
    <location>
        <begin position="1094"/>
        <end position="1122"/>
    </location>
</feature>
<sequence length="1579" mass="176509">MASPPSAPRHGGKSVEQIYKKMTQIEHILARPDTYVGSLEHQTERMWVWESETGHIVQKQITFCPGLYKIFDEILVNAADNLQRDPKHMNTIKVDIDAENGFIKVYNNGKGLPIQIHKEHHVYVPELVFGHLLTSDNYDDKEKKVTGGRNGYGAKLSNIFSKKFLITTADRTRKKLYKQQFEKSMQKKKEPVITDYDKEDFTCVQFWPDLEKFGMTHLDADIVSLMSKRVIDVAGTSASKKCKVYLNGKRVPISSFKDYAELYLTGEWVDAPKIYEKVARANVYVSCGHVQVSDRWEVLVTLSDPAGGGGQFQQVSFANSINTVKGGTHVNHVAEQIVNAVLKKAQTKNKGGMELKPFQVKNHMWLFVNALIENPTFDSQTKETLTLKVAKFGSKCVLSEGTMKKVLSSGIVDQVVNWAKFKQTATLQSKIKVGGTGGQTRIFGVPKLEDANDAGGRYSDRCTLILTEGDSAKALAVAGLGVIGRDKYGVFPLRGKVLNVREASYKQTVDNKEIQAILKIIGLEPRKAYDGVKGLRYGSIMVMTDQDLDGSHIKGLLINLVHHWWPGLLQTRGFMKEFVTPIVKCVKGRRELSFFTLTEYEEWKRNNNDGKGWKIKYYKGLGTSTSKEAQQYFSQISKHSLSFDYRDGDDGEAIDMAFNKKRADDRKEWINGYADGDCVDHSKASLRYLDFINKELVQFSKYDVMRSIPSMVDGFKPSQRKVLFCALKRNLKSDTKVAQFVGYVSEHSAYHHGEQSLESCIVGMAQDFTGSNNLNLLFPSGQFGTRQQGGKDAASGRYIYTRLSKYTRTIFHPDDDDVLEYLTEEGQSIEPKWYCPIIPMVLVNGAEGIGTGWSTNVLSYDPREIIHLLRALIRGVELHDIHPWYRGFTGSVERNDKNGYDFVGKVRMASDDRTVDITELPVKTWTQNYKDLDTLVVSVILLGRYHTEHSVHFKCTLQNEAAKSVVDSLGLEKAFKLRSAFSTTNMVLFDRDGKIRRYDSVLDIIKDFADLRLDMYVKRKDSLIAKLTKEILILSNKCRFVMMVINGEIVFQKKKIVQLMEELKRKKFMTMMEIDAQTRAAKIGSLKGKTVAASSATSDEVKSEGESSEEEEEADEEAKVEKQQKRSGYDYLLAMSMWSLTLERVEAMERLLHDKEGELKVLRGRSIEEMWDRDLVQLLAALDEDDERRAKDIQAEARYRKNKPKMGKLAAKKKKGASPSSSENDYGSEDEIMSDASDVKPSKKKGGKKAVGHPEDVISSLLQRYKADGDLCEVDRTTLEVKPMEADAWRRVKKEEGDKTKASSRGGASVNPSPSTSPTASPTDDSSTTKKIEMAHQRSSSILERLRMKNEGKSASSQVVKSSEASGGKQLTMSSFLKPKAEVKVTEENWLDSLVASRKSKDEVDAESEESGSVSKPPTPKGKAKAKAKRKSPAKGKRNKAAASSSEVSPASSAEEISSDDAPDSPVPRSRRPARAAAARAARKKLIASSDSSDQSGDSGSESASGEDSPLSDFSEHLSTACDISEDRPKKNTLKRKVTTDSPAKPNRKSPAGGRKRRKVVRLDSDDDSDEDYNDSDYA</sequence>
<dbReference type="InterPro" id="IPR002205">
    <property type="entry name" value="Topo_IIA_dom_A"/>
</dbReference>
<dbReference type="GO" id="GO:0003677">
    <property type="term" value="F:DNA binding"/>
    <property type="evidence" value="ECO:0007669"/>
    <property type="project" value="UniProtKB-UniRule"/>
</dbReference>
<dbReference type="Pfam" id="PF16898">
    <property type="entry name" value="TOPRIM_C"/>
    <property type="match status" value="1"/>
</dbReference>
<evidence type="ECO:0000256" key="5">
    <source>
        <dbReference type="ARBA" id="ARBA00022723"/>
    </source>
</evidence>
<feature type="compositionally biased region" description="Polar residues" evidence="14">
    <location>
        <begin position="1353"/>
        <end position="1375"/>
    </location>
</feature>
<dbReference type="InterPro" id="IPR013757">
    <property type="entry name" value="Topo_IIA_A_a_sf"/>
</dbReference>
<proteinExistence type="inferred from homology"/>